<gene>
    <name evidence="8" type="ORF">AAFC00_005608</name>
</gene>
<comment type="caution">
    <text evidence="8">The sequence shown here is derived from an EMBL/GenBank/DDBJ whole genome shotgun (WGS) entry which is preliminary data.</text>
</comment>
<evidence type="ECO:0000256" key="4">
    <source>
        <dbReference type="ARBA" id="ARBA00022942"/>
    </source>
</evidence>
<dbReference type="PANTHER" id="PTHR12225:SF0">
    <property type="entry name" value="PROTEASOMAL UBIQUITIN RECEPTOR ADRM1"/>
    <property type="match status" value="1"/>
</dbReference>
<proteinExistence type="predicted"/>
<protein>
    <recommendedName>
        <fullName evidence="7">Pru domain-containing protein</fullName>
    </recommendedName>
</protein>
<feature type="compositionally biased region" description="Acidic residues" evidence="6">
    <location>
        <begin position="156"/>
        <end position="165"/>
    </location>
</feature>
<dbReference type="InterPro" id="IPR006773">
    <property type="entry name" value="Rpn13/ADRM1"/>
</dbReference>
<dbReference type="RefSeq" id="XP_069203246.1">
    <property type="nucleotide sequence ID" value="XM_069345420.1"/>
</dbReference>
<dbReference type="EMBL" id="JBFMKM010000004">
    <property type="protein sequence ID" value="KAL1306974.1"/>
    <property type="molecule type" value="Genomic_DNA"/>
</dbReference>
<evidence type="ECO:0000256" key="1">
    <source>
        <dbReference type="ARBA" id="ARBA00004123"/>
    </source>
</evidence>
<evidence type="ECO:0000256" key="5">
    <source>
        <dbReference type="ARBA" id="ARBA00023242"/>
    </source>
</evidence>
<organism evidence="8 9">
    <name type="scientific">Neodothiora populina</name>
    <dbReference type="NCBI Taxonomy" id="2781224"/>
    <lineage>
        <taxon>Eukaryota</taxon>
        <taxon>Fungi</taxon>
        <taxon>Dikarya</taxon>
        <taxon>Ascomycota</taxon>
        <taxon>Pezizomycotina</taxon>
        <taxon>Dothideomycetes</taxon>
        <taxon>Dothideomycetidae</taxon>
        <taxon>Dothideales</taxon>
        <taxon>Dothioraceae</taxon>
        <taxon>Neodothiora</taxon>
    </lineage>
</organism>
<dbReference type="Pfam" id="PF04683">
    <property type="entry name" value="Rpn13_ADRM1_Pru"/>
    <property type="match status" value="1"/>
</dbReference>
<dbReference type="InterPro" id="IPR044868">
    <property type="entry name" value="Rpn13/ADRM1_Pru"/>
</dbReference>
<accession>A0ABR3PLF8</accession>
<name>A0ABR3PLF8_9PEZI</name>
<dbReference type="InterPro" id="IPR038633">
    <property type="entry name" value="Rpn13/ADRM1_Pru_sf"/>
</dbReference>
<dbReference type="PANTHER" id="PTHR12225">
    <property type="entry name" value="ADHESION REGULATING MOLECULE 1 110 KDA CELL MEMBRANE GLYCOPROTEIN"/>
    <property type="match status" value="1"/>
</dbReference>
<keyword evidence="3" id="KW-0963">Cytoplasm</keyword>
<evidence type="ECO:0000256" key="2">
    <source>
        <dbReference type="ARBA" id="ARBA00004496"/>
    </source>
</evidence>
<dbReference type="GeneID" id="95979307"/>
<feature type="domain" description="Pru" evidence="7">
    <location>
        <begin position="1"/>
        <end position="136"/>
    </location>
</feature>
<evidence type="ECO:0000256" key="6">
    <source>
        <dbReference type="SAM" id="MobiDB-lite"/>
    </source>
</evidence>
<sequence>MASNPIITFKAGQCEAQGNKVKPIPTPGYLYLYEEDELLHFCWRPRSAPSDSPEIDLLMFPGDATFTPYAASSGSTSEDTVSPTNGRVFCLRFSSSSQRHFFWMQAKSQHREGKSSWFSARDKRLGEIVNQLLAGQDVDVEAEVENLRNGSGGNDHEDDDDDDHVMDDVPGPDHNRRGSTTGGAGADATGGDPNVEGQASREGGADGGRAPSDTDAAVQSFLRSLQGSSSNYNQQSTPAQSYDQPFTTLSELLGSNTTIPWLSAATPMEIDALCAHLPASLFLLAQESSASMTSAEIHPESARAAIEAMATEQKRELLARVLRSPQLTQSLGSLTFALRDGGLPMVAGALGIELEHGGTIKGGTVPLGGGHAVEAFLEGVKRGVEKEKRRE</sequence>
<dbReference type="InterPro" id="IPR038108">
    <property type="entry name" value="RPN13_DEUBAD_sf"/>
</dbReference>
<keyword evidence="9" id="KW-1185">Reference proteome</keyword>
<evidence type="ECO:0000259" key="7">
    <source>
        <dbReference type="PROSITE" id="PS51917"/>
    </source>
</evidence>
<reference evidence="8 9" key="1">
    <citation type="submission" date="2024-07" db="EMBL/GenBank/DDBJ databases">
        <title>Draft sequence of the Neodothiora populina.</title>
        <authorList>
            <person name="Drown D.D."/>
            <person name="Schuette U.S."/>
            <person name="Buechlein A.B."/>
            <person name="Rusch D.R."/>
            <person name="Winton L.W."/>
            <person name="Adams G.A."/>
        </authorList>
    </citation>
    <scope>NUCLEOTIDE SEQUENCE [LARGE SCALE GENOMIC DNA]</scope>
    <source>
        <strain evidence="8 9">CPC 39397</strain>
    </source>
</reference>
<evidence type="ECO:0000256" key="3">
    <source>
        <dbReference type="ARBA" id="ARBA00022490"/>
    </source>
</evidence>
<evidence type="ECO:0000313" key="9">
    <source>
        <dbReference type="Proteomes" id="UP001562354"/>
    </source>
</evidence>
<feature type="region of interest" description="Disordered" evidence="6">
    <location>
        <begin position="147"/>
        <end position="214"/>
    </location>
</feature>
<dbReference type="Gene3D" id="2.30.29.70">
    <property type="entry name" value="Proteasomal ubiquitin receptor Rpn13/ADRM1"/>
    <property type="match status" value="1"/>
</dbReference>
<keyword evidence="5" id="KW-0539">Nucleus</keyword>
<dbReference type="Gene3D" id="1.10.2020.20">
    <property type="match status" value="1"/>
</dbReference>
<evidence type="ECO:0000313" key="8">
    <source>
        <dbReference type="EMBL" id="KAL1306974.1"/>
    </source>
</evidence>
<dbReference type="CDD" id="cd13314">
    <property type="entry name" value="PH_Rpn13"/>
    <property type="match status" value="1"/>
</dbReference>
<dbReference type="PROSITE" id="PS51917">
    <property type="entry name" value="PRU"/>
    <property type="match status" value="1"/>
</dbReference>
<dbReference type="Proteomes" id="UP001562354">
    <property type="component" value="Unassembled WGS sequence"/>
</dbReference>
<comment type="subcellular location">
    <subcellularLocation>
        <location evidence="2">Cytoplasm</location>
    </subcellularLocation>
    <subcellularLocation>
        <location evidence="1">Nucleus</location>
    </subcellularLocation>
</comment>
<keyword evidence="4" id="KW-0647">Proteasome</keyword>